<dbReference type="Proteomes" id="UP000094285">
    <property type="component" value="Unassembled WGS sequence"/>
</dbReference>
<dbReference type="FunFam" id="3.40.50.1010:FF:000006">
    <property type="entry name" value="rRNA-processing protein UTP23 homolog"/>
    <property type="match status" value="1"/>
</dbReference>
<evidence type="ECO:0000313" key="8">
    <source>
        <dbReference type="EMBL" id="ODV82190.1"/>
    </source>
</evidence>
<keyword evidence="2" id="KW-0690">Ribosome biogenesis</keyword>
<evidence type="ECO:0000256" key="4">
    <source>
        <dbReference type="ARBA" id="ARBA00023242"/>
    </source>
</evidence>
<comment type="function">
    <text evidence="5">Involved in rRNA-processing and ribosome biogenesis.</text>
</comment>
<dbReference type="PANTHER" id="PTHR12416">
    <property type="entry name" value="RRNA-PROCESSING PROTEIN UTP23 HOMOLOG"/>
    <property type="match status" value="1"/>
</dbReference>
<dbReference type="GeneID" id="30981366"/>
<dbReference type="CDD" id="cd09865">
    <property type="entry name" value="PIN_ScUtp23p-like"/>
    <property type="match status" value="1"/>
</dbReference>
<evidence type="ECO:0000256" key="6">
    <source>
        <dbReference type="ARBA" id="ARBA00038503"/>
    </source>
</evidence>
<dbReference type="GO" id="GO:0032040">
    <property type="term" value="C:small-subunit processome"/>
    <property type="evidence" value="ECO:0007669"/>
    <property type="project" value="EnsemblFungi"/>
</dbReference>
<evidence type="ECO:0000256" key="1">
    <source>
        <dbReference type="ARBA" id="ARBA00004604"/>
    </source>
</evidence>
<dbReference type="InterPro" id="IPR029060">
    <property type="entry name" value="PIN-like_dom_sf"/>
</dbReference>
<dbReference type="GO" id="GO:0070181">
    <property type="term" value="F:small ribosomal subunit rRNA binding"/>
    <property type="evidence" value="ECO:0007669"/>
    <property type="project" value="EnsemblFungi"/>
</dbReference>
<comment type="similarity">
    <text evidence="6">Belongs to the UTP23/FCF1 family. UTP23 subfamily.</text>
</comment>
<gene>
    <name evidence="8" type="ORF">CANTADRAFT_24814</name>
</gene>
<dbReference type="AlphaFoldDB" id="A0A1E4SRQ5"/>
<dbReference type="GO" id="GO:0000472">
    <property type="term" value="P:endonucleolytic cleavage to generate mature 5'-end of SSU-rRNA from (SSU-rRNA, 5.8S rRNA, LSU-rRNA)"/>
    <property type="evidence" value="ECO:0007669"/>
    <property type="project" value="EnsemblFungi"/>
</dbReference>
<dbReference type="OrthoDB" id="25675at2759"/>
<dbReference type="Pfam" id="PF04900">
    <property type="entry name" value="Fcf1"/>
    <property type="match status" value="1"/>
</dbReference>
<reference evidence="9" key="1">
    <citation type="submission" date="2016-05" db="EMBL/GenBank/DDBJ databases">
        <title>Comparative genomics of biotechnologically important yeasts.</title>
        <authorList>
            <consortium name="DOE Joint Genome Institute"/>
            <person name="Riley R."/>
            <person name="Haridas S."/>
            <person name="Wolfe K.H."/>
            <person name="Lopes M.R."/>
            <person name="Hittinger C.T."/>
            <person name="Goker M."/>
            <person name="Salamov A."/>
            <person name="Wisecaver J."/>
            <person name="Long T.M."/>
            <person name="Aerts A.L."/>
            <person name="Barry K."/>
            <person name="Choi C."/>
            <person name="Clum A."/>
            <person name="Coughlan A.Y."/>
            <person name="Deshpande S."/>
            <person name="Douglass A.P."/>
            <person name="Hanson S.J."/>
            <person name="Klenk H.-P."/>
            <person name="Labutti K."/>
            <person name="Lapidus A."/>
            <person name="Lindquist E."/>
            <person name="Lipzen A."/>
            <person name="Meier-Kolthoff J.P."/>
            <person name="Ohm R.A."/>
            <person name="Otillar R.P."/>
            <person name="Pangilinan J."/>
            <person name="Peng Y."/>
            <person name="Rokas A."/>
            <person name="Rosa C.A."/>
            <person name="Scheuner C."/>
            <person name="Sibirny A.A."/>
            <person name="Slot J.C."/>
            <person name="Stielow J.B."/>
            <person name="Sun H."/>
            <person name="Kurtzman C.P."/>
            <person name="Blackwell M."/>
            <person name="Grigoriev I.V."/>
            <person name="Jeffries T.W."/>
        </authorList>
    </citation>
    <scope>NUCLEOTIDE SEQUENCE [LARGE SCALE GENOMIC DNA]</scope>
    <source>
        <strain evidence="9">NRRL Y-17324</strain>
    </source>
</reference>
<keyword evidence="9" id="KW-1185">Reference proteome</keyword>
<accession>A0A1E4SRQ5</accession>
<evidence type="ECO:0000256" key="7">
    <source>
        <dbReference type="ARBA" id="ARBA00076388"/>
    </source>
</evidence>
<dbReference type="RefSeq" id="XP_020067312.1">
    <property type="nucleotide sequence ID" value="XM_020207229.1"/>
</dbReference>
<dbReference type="EMBL" id="KV453909">
    <property type="protein sequence ID" value="ODV82190.1"/>
    <property type="molecule type" value="Genomic_DNA"/>
</dbReference>
<evidence type="ECO:0000256" key="2">
    <source>
        <dbReference type="ARBA" id="ARBA00022517"/>
    </source>
</evidence>
<dbReference type="STRING" id="984487.A0A1E4SRQ5"/>
<dbReference type="InterPro" id="IPR006984">
    <property type="entry name" value="Fcf1/UTP23"/>
</dbReference>
<comment type="subcellular location">
    <subcellularLocation>
        <location evidence="1">Nucleus</location>
        <location evidence="1">Nucleolus</location>
    </subcellularLocation>
</comment>
<dbReference type="SUPFAM" id="SSF88723">
    <property type="entry name" value="PIN domain-like"/>
    <property type="match status" value="1"/>
</dbReference>
<dbReference type="Gene3D" id="3.40.50.1010">
    <property type="entry name" value="5'-nuclease"/>
    <property type="match status" value="1"/>
</dbReference>
<protein>
    <recommendedName>
        <fullName evidence="7">U three protein 23</fullName>
    </recommendedName>
</protein>
<keyword evidence="3" id="KW-0698">rRNA processing</keyword>
<proteinExistence type="inferred from homology"/>
<evidence type="ECO:0000256" key="5">
    <source>
        <dbReference type="ARBA" id="ARBA00037300"/>
    </source>
</evidence>
<evidence type="ECO:0000313" key="9">
    <source>
        <dbReference type="Proteomes" id="UP000094285"/>
    </source>
</evidence>
<keyword evidence="4" id="KW-0539">Nucleus</keyword>
<organism evidence="8 9">
    <name type="scientific">Suhomyces tanzawaensis NRRL Y-17324</name>
    <dbReference type="NCBI Taxonomy" id="984487"/>
    <lineage>
        <taxon>Eukaryota</taxon>
        <taxon>Fungi</taxon>
        <taxon>Dikarya</taxon>
        <taxon>Ascomycota</taxon>
        <taxon>Saccharomycotina</taxon>
        <taxon>Pichiomycetes</taxon>
        <taxon>Debaryomycetaceae</taxon>
        <taxon>Suhomyces</taxon>
    </lineage>
</organism>
<dbReference type="GO" id="GO:0000447">
    <property type="term" value="P:endonucleolytic cleavage in ITS1 to separate SSU-rRNA from 5.8S rRNA and LSU-rRNA from tricistronic rRNA transcript (SSU-rRNA, 5.8S rRNA, LSU-rRNA)"/>
    <property type="evidence" value="ECO:0007669"/>
    <property type="project" value="EnsemblFungi"/>
</dbReference>
<sequence length="136" mass="15819">MRQKRAKAYKKQMVVYLHTFKFREPYQTIVDAELVLTCTNASFEIDKGLNRTVQGETKPMITQCCMQALYDSKNQRAIDVAKTFERRKCNHREAINPDKCIESITSIDGENKHRYIIASQSIDLRRLLRKIPGVPL</sequence>
<dbReference type="GO" id="GO:0000480">
    <property type="term" value="P:endonucleolytic cleavage in 5'-ETS of tricistronic rRNA transcript (SSU-rRNA, 5.8S rRNA, LSU-rRNA)"/>
    <property type="evidence" value="ECO:0007669"/>
    <property type="project" value="EnsemblFungi"/>
</dbReference>
<feature type="non-terminal residue" evidence="8">
    <location>
        <position position="136"/>
    </location>
</feature>
<name>A0A1E4SRQ5_9ASCO</name>
<evidence type="ECO:0000256" key="3">
    <source>
        <dbReference type="ARBA" id="ARBA00022552"/>
    </source>
</evidence>